<feature type="compositionally biased region" description="Low complexity" evidence="1">
    <location>
        <begin position="34"/>
        <end position="52"/>
    </location>
</feature>
<proteinExistence type="predicted"/>
<dbReference type="EMBL" id="JAAGVB010000008">
    <property type="protein sequence ID" value="NEW32376.1"/>
    <property type="molecule type" value="Genomic_DNA"/>
</dbReference>
<keyword evidence="2" id="KW-0732">Signal</keyword>
<dbReference type="InterPro" id="IPR005183">
    <property type="entry name" value="DUF305_CopM-like"/>
</dbReference>
<dbReference type="Proteomes" id="UP000471166">
    <property type="component" value="Unassembled WGS sequence"/>
</dbReference>
<comment type="caution">
    <text evidence="3">The sequence shown here is derived from an EMBL/GenBank/DDBJ whole genome shotgun (WGS) entry which is preliminary data.</text>
</comment>
<feature type="region of interest" description="Disordered" evidence="1">
    <location>
        <begin position="33"/>
        <end position="52"/>
    </location>
</feature>
<evidence type="ECO:0000256" key="2">
    <source>
        <dbReference type="SAM" id="SignalP"/>
    </source>
</evidence>
<evidence type="ECO:0000313" key="4">
    <source>
        <dbReference type="Proteomes" id="UP000471166"/>
    </source>
</evidence>
<dbReference type="InterPro" id="IPR012347">
    <property type="entry name" value="Ferritin-like"/>
</dbReference>
<accession>A0A2L2JLR7</accession>
<dbReference type="Gene3D" id="1.20.1260.10">
    <property type="match status" value="1"/>
</dbReference>
<dbReference type="AlphaFoldDB" id="A0A2L2JLR7"/>
<protein>
    <submittedName>
        <fullName evidence="3">DUF305 domain-containing protein</fullName>
    </submittedName>
</protein>
<dbReference type="PROSITE" id="PS51257">
    <property type="entry name" value="PROKAR_LIPOPROTEIN"/>
    <property type="match status" value="1"/>
</dbReference>
<dbReference type="RefSeq" id="WP_082392782.1">
    <property type="nucleotide sequence ID" value="NZ_CP026746.1"/>
</dbReference>
<sequence>MSRRSIIARRLVPCIGLVALVVAGCGNDDDSAPVHHSSTTTAVSTSAATGTAPAGTFNDADVTFLQMMYPHHEQAVQMAELVPSRSQDQQVIDLAAGIKAAQQPEMTQIQSLLASAGKPDPAGGAMNHDMPGMMSPEQMSSLEAMSGPEFDKMWLQMMIDHHRGAVEMAQTEIASGTNSQAKQMAETIVATQQQEITQMETLLGQK</sequence>
<evidence type="ECO:0000313" key="3">
    <source>
        <dbReference type="EMBL" id="NEW32376.1"/>
    </source>
</evidence>
<dbReference type="GeneID" id="57067662"/>
<evidence type="ECO:0000256" key="1">
    <source>
        <dbReference type="SAM" id="MobiDB-lite"/>
    </source>
</evidence>
<name>A0A2L2JLR7_9NOCA</name>
<feature type="chain" id="PRO_5038413391" evidence="2">
    <location>
        <begin position="24"/>
        <end position="206"/>
    </location>
</feature>
<gene>
    <name evidence="3" type="ORF">GV791_07355</name>
</gene>
<organism evidence="3 4">
    <name type="scientific">Nocardia cyriacigeorgica</name>
    <dbReference type="NCBI Taxonomy" id="135487"/>
    <lineage>
        <taxon>Bacteria</taxon>
        <taxon>Bacillati</taxon>
        <taxon>Actinomycetota</taxon>
        <taxon>Actinomycetes</taxon>
        <taxon>Mycobacteriales</taxon>
        <taxon>Nocardiaceae</taxon>
        <taxon>Nocardia</taxon>
    </lineage>
</organism>
<dbReference type="Pfam" id="PF03713">
    <property type="entry name" value="DUF305"/>
    <property type="match status" value="1"/>
</dbReference>
<feature type="signal peptide" evidence="2">
    <location>
        <begin position="1"/>
        <end position="23"/>
    </location>
</feature>
<dbReference type="PANTHER" id="PTHR36933">
    <property type="entry name" value="SLL0788 PROTEIN"/>
    <property type="match status" value="1"/>
</dbReference>
<reference evidence="3 4" key="1">
    <citation type="submission" date="2020-01" db="EMBL/GenBank/DDBJ databases">
        <title>Genetics and antimicrobial susceptibilities of Nocardia species isolated from the soil; a comparison with species isolated from humans.</title>
        <authorList>
            <person name="Carrasco G."/>
            <person name="Monzon S."/>
            <person name="Sansegundo M."/>
            <person name="Garcia E."/>
            <person name="Garrido N."/>
            <person name="Medina M.J."/>
            <person name="Villalon P."/>
            <person name="Ramirez-Arocha A.C."/>
            <person name="Jimenez P."/>
            <person name="Cuesta I."/>
            <person name="Valdezate S."/>
        </authorList>
    </citation>
    <scope>NUCLEOTIDE SEQUENCE [LARGE SCALE GENOMIC DNA]</scope>
    <source>
        <strain evidence="3 4">CNM20110626</strain>
    </source>
</reference>
<dbReference type="PANTHER" id="PTHR36933:SF1">
    <property type="entry name" value="SLL0788 PROTEIN"/>
    <property type="match status" value="1"/>
</dbReference>